<name>A0A0H2RKG4_9AGAM</name>
<evidence type="ECO:0000313" key="3">
    <source>
        <dbReference type="Proteomes" id="UP000053477"/>
    </source>
</evidence>
<evidence type="ECO:0000313" key="2">
    <source>
        <dbReference type="EMBL" id="KLO12465.1"/>
    </source>
</evidence>
<organism evidence="2 3">
    <name type="scientific">Schizopora paradoxa</name>
    <dbReference type="NCBI Taxonomy" id="27342"/>
    <lineage>
        <taxon>Eukaryota</taxon>
        <taxon>Fungi</taxon>
        <taxon>Dikarya</taxon>
        <taxon>Basidiomycota</taxon>
        <taxon>Agaricomycotina</taxon>
        <taxon>Agaricomycetes</taxon>
        <taxon>Hymenochaetales</taxon>
        <taxon>Schizoporaceae</taxon>
        <taxon>Schizopora</taxon>
    </lineage>
</organism>
<dbReference type="InParanoid" id="A0A0H2RKG4"/>
<dbReference type="EMBL" id="KQ085977">
    <property type="protein sequence ID" value="KLO12465.1"/>
    <property type="molecule type" value="Genomic_DNA"/>
</dbReference>
<dbReference type="AlphaFoldDB" id="A0A0H2RKG4"/>
<sequence>MGHPPLLFNIQAGSSAAPDIDIEPPSRSASVSDVFALQEIIGAEDTGEGPEDPTGGQSTSSNGLTEVTSAFGGMIVDEPLEIAADEPDSHRPREDPPFTNATSPSGAHIGAQRRLQNPRRRMGWCDIIFALKIHLLTVYILVIPSRQRQPEAAVDRLSPGSGERVNSVSVLEMQTFRFI</sequence>
<gene>
    <name evidence="2" type="ORF">SCHPADRAFT_941219</name>
</gene>
<proteinExistence type="predicted"/>
<protein>
    <submittedName>
        <fullName evidence="2">Uncharacterized protein</fullName>
    </submittedName>
</protein>
<keyword evidence="3" id="KW-1185">Reference proteome</keyword>
<feature type="region of interest" description="Disordered" evidence="1">
    <location>
        <begin position="12"/>
        <end position="115"/>
    </location>
</feature>
<feature type="compositionally biased region" description="Basic and acidic residues" evidence="1">
    <location>
        <begin position="87"/>
        <end position="96"/>
    </location>
</feature>
<reference evidence="2 3" key="1">
    <citation type="submission" date="2015-04" db="EMBL/GenBank/DDBJ databases">
        <title>Complete genome sequence of Schizopora paradoxa KUC8140, a cosmopolitan wood degrader in East Asia.</title>
        <authorList>
            <consortium name="DOE Joint Genome Institute"/>
            <person name="Min B."/>
            <person name="Park H."/>
            <person name="Jang Y."/>
            <person name="Kim J.-J."/>
            <person name="Kim K.H."/>
            <person name="Pangilinan J."/>
            <person name="Lipzen A."/>
            <person name="Riley R."/>
            <person name="Grigoriev I.V."/>
            <person name="Spatafora J.W."/>
            <person name="Choi I.-G."/>
        </authorList>
    </citation>
    <scope>NUCLEOTIDE SEQUENCE [LARGE SCALE GENOMIC DNA]</scope>
    <source>
        <strain evidence="2 3">KUC8140</strain>
    </source>
</reference>
<dbReference type="Proteomes" id="UP000053477">
    <property type="component" value="Unassembled WGS sequence"/>
</dbReference>
<evidence type="ECO:0000256" key="1">
    <source>
        <dbReference type="SAM" id="MobiDB-lite"/>
    </source>
</evidence>
<accession>A0A0H2RKG4</accession>
<feature type="compositionally biased region" description="Polar residues" evidence="1">
    <location>
        <begin position="55"/>
        <end position="68"/>
    </location>
</feature>